<feature type="compositionally biased region" description="Basic residues" evidence="1">
    <location>
        <begin position="221"/>
        <end position="237"/>
    </location>
</feature>
<feature type="compositionally biased region" description="Polar residues" evidence="1">
    <location>
        <begin position="253"/>
        <end position="268"/>
    </location>
</feature>
<organism evidence="2 3">
    <name type="scientific">Thelephora terrestris</name>
    <dbReference type="NCBI Taxonomy" id="56493"/>
    <lineage>
        <taxon>Eukaryota</taxon>
        <taxon>Fungi</taxon>
        <taxon>Dikarya</taxon>
        <taxon>Basidiomycota</taxon>
        <taxon>Agaricomycotina</taxon>
        <taxon>Agaricomycetes</taxon>
        <taxon>Thelephorales</taxon>
        <taxon>Thelephoraceae</taxon>
        <taxon>Thelephora</taxon>
    </lineage>
</organism>
<feature type="region of interest" description="Disordered" evidence="1">
    <location>
        <begin position="205"/>
        <end position="345"/>
    </location>
</feature>
<reference evidence="2" key="2">
    <citation type="submission" date="2020-11" db="EMBL/GenBank/DDBJ databases">
        <authorList>
            <consortium name="DOE Joint Genome Institute"/>
            <person name="Kuo A."/>
            <person name="Miyauchi S."/>
            <person name="Kiss E."/>
            <person name="Drula E."/>
            <person name="Kohler A."/>
            <person name="Sanchez-Garcia M."/>
            <person name="Andreopoulos B."/>
            <person name="Barry K.W."/>
            <person name="Bonito G."/>
            <person name="Buee M."/>
            <person name="Carver A."/>
            <person name="Chen C."/>
            <person name="Cichocki N."/>
            <person name="Clum A."/>
            <person name="Culley D."/>
            <person name="Crous P.W."/>
            <person name="Fauchery L."/>
            <person name="Girlanda M."/>
            <person name="Hayes R."/>
            <person name="Keri Z."/>
            <person name="Labutti K."/>
            <person name="Lipzen A."/>
            <person name="Lombard V."/>
            <person name="Magnuson J."/>
            <person name="Maillard F."/>
            <person name="Morin E."/>
            <person name="Murat C."/>
            <person name="Nolan M."/>
            <person name="Ohm R."/>
            <person name="Pangilinan J."/>
            <person name="Pereira M."/>
            <person name="Perotto S."/>
            <person name="Peter M."/>
            <person name="Riley R."/>
            <person name="Sitrit Y."/>
            <person name="Stielow B."/>
            <person name="Szollosi G."/>
            <person name="Zifcakova L."/>
            <person name="Stursova M."/>
            <person name="Spatafora J.W."/>
            <person name="Tedersoo L."/>
            <person name="Vaario L.-M."/>
            <person name="Yamada A."/>
            <person name="Yan M."/>
            <person name="Wang P."/>
            <person name="Xu J."/>
            <person name="Bruns T."/>
            <person name="Baldrian P."/>
            <person name="Vilgalys R."/>
            <person name="Henrissat B."/>
            <person name="Grigoriev I.V."/>
            <person name="Hibbett D."/>
            <person name="Nagy L.G."/>
            <person name="Martin F.M."/>
        </authorList>
    </citation>
    <scope>NUCLEOTIDE SEQUENCE</scope>
    <source>
        <strain evidence="2">UH-Tt-Lm1</strain>
    </source>
</reference>
<dbReference type="AlphaFoldDB" id="A0A9P6HG99"/>
<sequence length="576" mass="62345">MTTSFLPNNAFPLPAPLTPTLLALGVDNRTASTASNLYHSAALTLMAAWEKEYNHACSAIIAASDDRGYSSKELRSKLLTAVITLCTQAVAKLREETIGKAEASLLRRNKKTVFQSKVKCNTIPPPKQSREDTFKLSESAHGLTNVPFGVSSSPHAFPCAYPPPVRPESISFVTHIPLSERMFGYERRAASSNDLDACIDALSRLSLGPPSSQKGSPKPSKTLKSRSHAHATSKTKPKFQLSPSRPRLVSPMLDTSSAVSERSPTKSAPSPPSLIIPPTQNIEIPRSNRRKACSIPYRRPPIHPSASLESQESSYFSRASRTPSLVSDHGSEASSPSTPPDFPSIPIPPTLARKDPFPEALSLEQFLTPYPESGWQDINFGTDLCGSFYAPGGDYTEIRSILHCPHPETCPGVNTLVSLMEVGAPERHYDGCRALPPLIPVISDGDYIWGASSGRILRLEAACINFSLLRASRQIKRLDIPSHGSGDQAGFGAPPPPSNCFKNYTAGKFEGLGGAKRPINSVRRRSQEKGREIGTGKVVVPVAKVSELQGDEAKLVIRSKLPLGRAQFVEEEVVGW</sequence>
<comment type="caution">
    <text evidence="2">The sequence shown here is derived from an EMBL/GenBank/DDBJ whole genome shotgun (WGS) entry which is preliminary data.</text>
</comment>
<keyword evidence="3" id="KW-1185">Reference proteome</keyword>
<evidence type="ECO:0000313" key="2">
    <source>
        <dbReference type="EMBL" id="KAF9786150.1"/>
    </source>
</evidence>
<reference evidence="2" key="1">
    <citation type="journal article" date="2020" name="Nat. Commun.">
        <title>Large-scale genome sequencing of mycorrhizal fungi provides insights into the early evolution of symbiotic traits.</title>
        <authorList>
            <person name="Miyauchi S."/>
            <person name="Kiss E."/>
            <person name="Kuo A."/>
            <person name="Drula E."/>
            <person name="Kohler A."/>
            <person name="Sanchez-Garcia M."/>
            <person name="Morin E."/>
            <person name="Andreopoulos B."/>
            <person name="Barry K.W."/>
            <person name="Bonito G."/>
            <person name="Buee M."/>
            <person name="Carver A."/>
            <person name="Chen C."/>
            <person name="Cichocki N."/>
            <person name="Clum A."/>
            <person name="Culley D."/>
            <person name="Crous P.W."/>
            <person name="Fauchery L."/>
            <person name="Girlanda M."/>
            <person name="Hayes R.D."/>
            <person name="Keri Z."/>
            <person name="LaButti K."/>
            <person name="Lipzen A."/>
            <person name="Lombard V."/>
            <person name="Magnuson J."/>
            <person name="Maillard F."/>
            <person name="Murat C."/>
            <person name="Nolan M."/>
            <person name="Ohm R.A."/>
            <person name="Pangilinan J."/>
            <person name="Pereira M.F."/>
            <person name="Perotto S."/>
            <person name="Peter M."/>
            <person name="Pfister S."/>
            <person name="Riley R."/>
            <person name="Sitrit Y."/>
            <person name="Stielow J.B."/>
            <person name="Szollosi G."/>
            <person name="Zifcakova L."/>
            <person name="Stursova M."/>
            <person name="Spatafora J.W."/>
            <person name="Tedersoo L."/>
            <person name="Vaario L.M."/>
            <person name="Yamada A."/>
            <person name="Yan M."/>
            <person name="Wang P."/>
            <person name="Xu J."/>
            <person name="Bruns T."/>
            <person name="Baldrian P."/>
            <person name="Vilgalys R."/>
            <person name="Dunand C."/>
            <person name="Henrissat B."/>
            <person name="Grigoriev I.V."/>
            <person name="Hibbett D."/>
            <person name="Nagy L.G."/>
            <person name="Martin F.M."/>
        </authorList>
    </citation>
    <scope>NUCLEOTIDE SEQUENCE</scope>
    <source>
        <strain evidence="2">UH-Tt-Lm1</strain>
    </source>
</reference>
<dbReference type="EMBL" id="WIUZ02000006">
    <property type="protein sequence ID" value="KAF9786150.1"/>
    <property type="molecule type" value="Genomic_DNA"/>
</dbReference>
<gene>
    <name evidence="2" type="ORF">BJ322DRAFT_1020252</name>
</gene>
<proteinExistence type="predicted"/>
<name>A0A9P6HG99_9AGAM</name>
<evidence type="ECO:0000256" key="1">
    <source>
        <dbReference type="SAM" id="MobiDB-lite"/>
    </source>
</evidence>
<feature type="compositionally biased region" description="Polar residues" evidence="1">
    <location>
        <begin position="307"/>
        <end position="325"/>
    </location>
</feature>
<accession>A0A9P6HG99</accession>
<protein>
    <submittedName>
        <fullName evidence="2">Uncharacterized protein</fullName>
    </submittedName>
</protein>
<feature type="compositionally biased region" description="Low complexity" evidence="1">
    <location>
        <begin position="205"/>
        <end position="220"/>
    </location>
</feature>
<dbReference type="OrthoDB" id="10661172at2759"/>
<dbReference type="Proteomes" id="UP000736335">
    <property type="component" value="Unassembled WGS sequence"/>
</dbReference>
<evidence type="ECO:0000313" key="3">
    <source>
        <dbReference type="Proteomes" id="UP000736335"/>
    </source>
</evidence>